<keyword evidence="1" id="KW-0732">Signal</keyword>
<comment type="caution">
    <text evidence="4">The sequence shown here is derived from an EMBL/GenBank/DDBJ whole genome shotgun (WGS) entry which is preliminary data.</text>
</comment>
<sequence length="306" mass="35594">MRKTLFGYTLLFLTTLVLGSCSKFSKLQKEGTLEQKYEAALQYYKKADYYHAGLLFEEITPLLNGKDARQAELAQFYNAYCNFKQANYNMSQFLFKNFYETFQRSEYAQESLYMHAYSLYKDSPNFNLDQTSTLTAIAALQDFINTYPESAFREECTGLILELRDKLEKKAYEKAKLYYQTSEANIANFRSAVVTINNYQKEFPDSKYNEELSYLRVDAQYKLAKLSFAEKQKERYQDVNKYYLAFLDKYPKSKFVRQAERFYESTQKELATILDAEKAAKEAAKEAAPSNTGKLSTPSSTTPQNK</sequence>
<evidence type="ECO:0000259" key="3">
    <source>
        <dbReference type="Pfam" id="PF13525"/>
    </source>
</evidence>
<dbReference type="Pfam" id="PF13525">
    <property type="entry name" value="YfiO"/>
    <property type="match status" value="1"/>
</dbReference>
<evidence type="ECO:0000256" key="2">
    <source>
        <dbReference type="SAM" id="MobiDB-lite"/>
    </source>
</evidence>
<dbReference type="Proteomes" id="UP000541352">
    <property type="component" value="Unassembled WGS sequence"/>
</dbReference>
<evidence type="ECO:0000313" key="4">
    <source>
        <dbReference type="EMBL" id="MBB3839554.1"/>
    </source>
</evidence>
<feature type="domain" description="Outer membrane lipoprotein BamD-like" evidence="3">
    <location>
        <begin position="33"/>
        <end position="182"/>
    </location>
</feature>
<organism evidence="4 5">
    <name type="scientific">Runella defluvii</name>
    <dbReference type="NCBI Taxonomy" id="370973"/>
    <lineage>
        <taxon>Bacteria</taxon>
        <taxon>Pseudomonadati</taxon>
        <taxon>Bacteroidota</taxon>
        <taxon>Cytophagia</taxon>
        <taxon>Cytophagales</taxon>
        <taxon>Spirosomataceae</taxon>
        <taxon>Runella</taxon>
    </lineage>
</organism>
<proteinExistence type="predicted"/>
<dbReference type="InterPro" id="IPR039565">
    <property type="entry name" value="BamD-like"/>
</dbReference>
<dbReference type="RefSeq" id="WP_183975930.1">
    <property type="nucleotide sequence ID" value="NZ_JACIBY010000007.1"/>
</dbReference>
<feature type="compositionally biased region" description="Polar residues" evidence="2">
    <location>
        <begin position="289"/>
        <end position="306"/>
    </location>
</feature>
<dbReference type="AlphaFoldDB" id="A0A7W5ZPX9"/>
<dbReference type="PROSITE" id="PS51257">
    <property type="entry name" value="PROKAR_LIPOPROTEIN"/>
    <property type="match status" value="1"/>
</dbReference>
<accession>A0A7W5ZPX9</accession>
<reference evidence="4 5" key="1">
    <citation type="submission" date="2020-08" db="EMBL/GenBank/DDBJ databases">
        <title>Genomic Encyclopedia of Type Strains, Phase IV (KMG-IV): sequencing the most valuable type-strain genomes for metagenomic binning, comparative biology and taxonomic classification.</title>
        <authorList>
            <person name="Goeker M."/>
        </authorList>
    </citation>
    <scope>NUCLEOTIDE SEQUENCE [LARGE SCALE GENOMIC DNA]</scope>
    <source>
        <strain evidence="4 5">DSM 17976</strain>
    </source>
</reference>
<dbReference type="InterPro" id="IPR011990">
    <property type="entry name" value="TPR-like_helical_dom_sf"/>
</dbReference>
<feature type="region of interest" description="Disordered" evidence="2">
    <location>
        <begin position="281"/>
        <end position="306"/>
    </location>
</feature>
<name>A0A7W5ZPX9_9BACT</name>
<dbReference type="EMBL" id="JACIBY010000007">
    <property type="protein sequence ID" value="MBB3839554.1"/>
    <property type="molecule type" value="Genomic_DNA"/>
</dbReference>
<evidence type="ECO:0000313" key="5">
    <source>
        <dbReference type="Proteomes" id="UP000541352"/>
    </source>
</evidence>
<gene>
    <name evidence="4" type="ORF">FHS57_003563</name>
</gene>
<protein>
    <submittedName>
        <fullName evidence="4">Outer membrane protein assembly factor BamD</fullName>
    </submittedName>
</protein>
<dbReference type="Gene3D" id="1.25.40.10">
    <property type="entry name" value="Tetratricopeptide repeat domain"/>
    <property type="match status" value="1"/>
</dbReference>
<keyword evidence="5" id="KW-1185">Reference proteome</keyword>
<evidence type="ECO:0000256" key="1">
    <source>
        <dbReference type="ARBA" id="ARBA00022729"/>
    </source>
</evidence>